<dbReference type="AlphaFoldDB" id="A0AAN8GN98"/>
<keyword evidence="3" id="KW-1185">Reference proteome</keyword>
<proteinExistence type="predicted"/>
<sequence length="93" mass="10230">MPSEVTAVTNLKVICATGSLKSEGSVSGRLLPGNTPVTIVQTEGLHSCKMTWTCLQRTDPFNLLVTVCILIMCMQWIQVPTLHNPRPPIHFRA</sequence>
<keyword evidence="1" id="KW-0472">Membrane</keyword>
<dbReference type="Proteomes" id="UP001335648">
    <property type="component" value="Unassembled WGS sequence"/>
</dbReference>
<gene>
    <name evidence="2" type="ORF">CesoFtcFv8_019567</name>
</gene>
<organism evidence="2 3">
    <name type="scientific">Champsocephalus esox</name>
    <name type="common">pike icefish</name>
    <dbReference type="NCBI Taxonomy" id="159716"/>
    <lineage>
        <taxon>Eukaryota</taxon>
        <taxon>Metazoa</taxon>
        <taxon>Chordata</taxon>
        <taxon>Craniata</taxon>
        <taxon>Vertebrata</taxon>
        <taxon>Euteleostomi</taxon>
        <taxon>Actinopterygii</taxon>
        <taxon>Neopterygii</taxon>
        <taxon>Teleostei</taxon>
        <taxon>Neoteleostei</taxon>
        <taxon>Acanthomorphata</taxon>
        <taxon>Eupercaria</taxon>
        <taxon>Perciformes</taxon>
        <taxon>Notothenioidei</taxon>
        <taxon>Channichthyidae</taxon>
        <taxon>Champsocephalus</taxon>
    </lineage>
</organism>
<protein>
    <submittedName>
        <fullName evidence="2">Uncharacterized protein</fullName>
    </submittedName>
</protein>
<reference evidence="2 3" key="1">
    <citation type="journal article" date="2023" name="Mol. Biol. Evol.">
        <title>Genomics of Secondarily Temperate Adaptation in the Only Non-Antarctic Icefish.</title>
        <authorList>
            <person name="Rivera-Colon A.G."/>
            <person name="Rayamajhi N."/>
            <person name="Minhas B.F."/>
            <person name="Madrigal G."/>
            <person name="Bilyk K.T."/>
            <person name="Yoon V."/>
            <person name="Hune M."/>
            <person name="Gregory S."/>
            <person name="Cheng C.H.C."/>
            <person name="Catchen J.M."/>
        </authorList>
    </citation>
    <scope>NUCLEOTIDE SEQUENCE [LARGE SCALE GENOMIC DNA]</scope>
    <source>
        <strain evidence="2">JC2023a</strain>
    </source>
</reference>
<feature type="transmembrane region" description="Helical" evidence="1">
    <location>
        <begin position="60"/>
        <end position="77"/>
    </location>
</feature>
<dbReference type="EMBL" id="JAULUE010002061">
    <property type="protein sequence ID" value="KAK5883209.1"/>
    <property type="molecule type" value="Genomic_DNA"/>
</dbReference>
<evidence type="ECO:0000256" key="1">
    <source>
        <dbReference type="SAM" id="Phobius"/>
    </source>
</evidence>
<evidence type="ECO:0000313" key="2">
    <source>
        <dbReference type="EMBL" id="KAK5883209.1"/>
    </source>
</evidence>
<keyword evidence="1" id="KW-0812">Transmembrane</keyword>
<evidence type="ECO:0000313" key="3">
    <source>
        <dbReference type="Proteomes" id="UP001335648"/>
    </source>
</evidence>
<accession>A0AAN8GN98</accession>
<keyword evidence="1" id="KW-1133">Transmembrane helix</keyword>
<comment type="caution">
    <text evidence="2">The sequence shown here is derived from an EMBL/GenBank/DDBJ whole genome shotgun (WGS) entry which is preliminary data.</text>
</comment>
<name>A0AAN8GN98_9TELE</name>